<comment type="caution">
    <text evidence="3">The sequence shown here is derived from an EMBL/GenBank/DDBJ whole genome shotgun (WGS) entry which is preliminary data.</text>
</comment>
<dbReference type="InterPro" id="IPR008979">
    <property type="entry name" value="Galactose-bd-like_sf"/>
</dbReference>
<protein>
    <recommendedName>
        <fullName evidence="2">F5/8 type C domain-containing protein</fullName>
    </recommendedName>
</protein>
<dbReference type="InterPro" id="IPR000421">
    <property type="entry name" value="FA58C"/>
</dbReference>
<dbReference type="SUPFAM" id="SSF49785">
    <property type="entry name" value="Galactose-binding domain-like"/>
    <property type="match status" value="1"/>
</dbReference>
<dbReference type="Pfam" id="PF00754">
    <property type="entry name" value="F5_F8_type_C"/>
    <property type="match status" value="1"/>
</dbReference>
<dbReference type="Proteomes" id="UP000555103">
    <property type="component" value="Unassembled WGS sequence"/>
</dbReference>
<dbReference type="Gene3D" id="2.60.120.260">
    <property type="entry name" value="Galactose-binding domain-like"/>
    <property type="match status" value="1"/>
</dbReference>
<keyword evidence="4" id="KW-1185">Reference proteome</keyword>
<gene>
    <name evidence="3" type="ORF">GGR21_000128</name>
</gene>
<organism evidence="3 4">
    <name type="scientific">Dysgonomonas hofstadii</name>
    <dbReference type="NCBI Taxonomy" id="637886"/>
    <lineage>
        <taxon>Bacteria</taxon>
        <taxon>Pseudomonadati</taxon>
        <taxon>Bacteroidota</taxon>
        <taxon>Bacteroidia</taxon>
        <taxon>Bacteroidales</taxon>
        <taxon>Dysgonomonadaceae</taxon>
        <taxon>Dysgonomonas</taxon>
    </lineage>
</organism>
<dbReference type="EMBL" id="JACIEP010000001">
    <property type="protein sequence ID" value="MBB4034243.1"/>
    <property type="molecule type" value="Genomic_DNA"/>
</dbReference>
<accession>A0A840CR69</accession>
<evidence type="ECO:0000259" key="2">
    <source>
        <dbReference type="Pfam" id="PF00754"/>
    </source>
</evidence>
<evidence type="ECO:0000313" key="3">
    <source>
        <dbReference type="EMBL" id="MBB4034243.1"/>
    </source>
</evidence>
<proteinExistence type="predicted"/>
<sequence length="707" mass="78085">MKLKNKPTLLFIVGILLCGFFSCSDDSMSLPEQKINVARVTDVILTQAVNGGESLELNDVNAEINFVSQLTFDNKLNLWSNPTLEQTFAGAFDIEKENVTIVNDKDVKITSADITVDENNRLKIAFTKVDNSYSYMESSTITISVKAGLKTDLTDDDLGVLASTGYNGQATFYGEKADQNIKSNFVSVTSKIQLSEPYTIKGDLNNDKYKYQLNVIYFIPSDIKANPNFQRRISTILLKHQLFVMKWMKYWGYEEKSFGLPLDENGMVKVVVVNGKEKKADYPYDSSISVPKMKAEVEQHYTDNNLTWYSEHTLIVTATNGDVSETPFYGSGKWCYATDYEGMAYELYNIDPITGEAINPTPLTTNLIGGLLHELGHGLNAPHVGPTLSQKNDSQFGISLMGSGNTTYGKKPTFMHHTTAAIMNNCQLSATTDKTYYETTTGAVILEDPIIDGNNVTVKGSFTASRTVTDVIVRFYNSTETFLGGSSGYTSVAWVAKPDGNKFEITVPISELSVNTFKYKVGATILMDNGTTASVSLASIYRQENNTLVCETVKNDGTWAVITSHSIPVDDVANNFAAGLVDGISTTYMALVKPGKTYGGVTVAATESVWFTVNFKKQTEFNTITVVNRNFNVILNPKTVSFYGSNTNNGTDWVVIKKDVDLPDNKTNTIILDTPANYQYLKMTYDKWDTSGGSTMQITELELLNTK</sequence>
<feature type="chain" id="PRO_5032553193" description="F5/8 type C domain-containing protein" evidence="1">
    <location>
        <begin position="25"/>
        <end position="707"/>
    </location>
</feature>
<feature type="signal peptide" evidence="1">
    <location>
        <begin position="1"/>
        <end position="24"/>
    </location>
</feature>
<evidence type="ECO:0000256" key="1">
    <source>
        <dbReference type="SAM" id="SignalP"/>
    </source>
</evidence>
<dbReference type="AlphaFoldDB" id="A0A840CR69"/>
<keyword evidence="1" id="KW-0732">Signal</keyword>
<evidence type="ECO:0000313" key="4">
    <source>
        <dbReference type="Proteomes" id="UP000555103"/>
    </source>
</evidence>
<dbReference type="PROSITE" id="PS51257">
    <property type="entry name" value="PROKAR_LIPOPROTEIN"/>
    <property type="match status" value="1"/>
</dbReference>
<dbReference type="RefSeq" id="WP_183305204.1">
    <property type="nucleotide sequence ID" value="NZ_JACIEP010000001.1"/>
</dbReference>
<name>A0A840CR69_9BACT</name>
<reference evidence="3 4" key="1">
    <citation type="submission" date="2020-08" db="EMBL/GenBank/DDBJ databases">
        <title>Genomic Encyclopedia of Type Strains, Phase IV (KMG-IV): sequencing the most valuable type-strain genomes for metagenomic binning, comparative biology and taxonomic classification.</title>
        <authorList>
            <person name="Goeker M."/>
        </authorList>
    </citation>
    <scope>NUCLEOTIDE SEQUENCE [LARGE SCALE GENOMIC DNA]</scope>
    <source>
        <strain evidence="3 4">DSM 104969</strain>
    </source>
</reference>
<feature type="domain" description="F5/8 type C" evidence="2">
    <location>
        <begin position="605"/>
        <end position="695"/>
    </location>
</feature>